<name>A0ABU6TRT8_9FABA</name>
<accession>A0ABU6TRT8</accession>
<organism evidence="1 2">
    <name type="scientific">Stylosanthes scabra</name>
    <dbReference type="NCBI Taxonomy" id="79078"/>
    <lineage>
        <taxon>Eukaryota</taxon>
        <taxon>Viridiplantae</taxon>
        <taxon>Streptophyta</taxon>
        <taxon>Embryophyta</taxon>
        <taxon>Tracheophyta</taxon>
        <taxon>Spermatophyta</taxon>
        <taxon>Magnoliopsida</taxon>
        <taxon>eudicotyledons</taxon>
        <taxon>Gunneridae</taxon>
        <taxon>Pentapetalae</taxon>
        <taxon>rosids</taxon>
        <taxon>fabids</taxon>
        <taxon>Fabales</taxon>
        <taxon>Fabaceae</taxon>
        <taxon>Papilionoideae</taxon>
        <taxon>50 kb inversion clade</taxon>
        <taxon>dalbergioids sensu lato</taxon>
        <taxon>Dalbergieae</taxon>
        <taxon>Pterocarpus clade</taxon>
        <taxon>Stylosanthes</taxon>
    </lineage>
</organism>
<keyword evidence="2" id="KW-1185">Reference proteome</keyword>
<protein>
    <submittedName>
        <fullName evidence="1">Uncharacterized protein</fullName>
    </submittedName>
</protein>
<gene>
    <name evidence="1" type="ORF">PIB30_080728</name>
</gene>
<reference evidence="1 2" key="1">
    <citation type="journal article" date="2023" name="Plants (Basel)">
        <title>Bridging the Gap: Combining Genomics and Transcriptomics Approaches to Understand Stylosanthes scabra, an Orphan Legume from the Brazilian Caatinga.</title>
        <authorList>
            <person name="Ferreira-Neto J.R.C."/>
            <person name="da Silva M.D."/>
            <person name="Binneck E."/>
            <person name="de Melo N.F."/>
            <person name="da Silva R.H."/>
            <person name="de Melo A.L.T.M."/>
            <person name="Pandolfi V."/>
            <person name="Bustamante F.O."/>
            <person name="Brasileiro-Vidal A.C."/>
            <person name="Benko-Iseppon A.M."/>
        </authorList>
    </citation>
    <scope>NUCLEOTIDE SEQUENCE [LARGE SCALE GENOMIC DNA]</scope>
    <source>
        <tissue evidence="1">Leaves</tissue>
    </source>
</reference>
<evidence type="ECO:0000313" key="2">
    <source>
        <dbReference type="Proteomes" id="UP001341840"/>
    </source>
</evidence>
<sequence length="102" mass="11248">MTQIPFPSLFSEERKENKGGRDRVLRVCEGRVVVITIHPPLPAAITFAPELRLTYRLRLHEACSVLFDSIPLGSMLWGMISEVYDLATPVTIDGECASSACG</sequence>
<dbReference type="Proteomes" id="UP001341840">
    <property type="component" value="Unassembled WGS sequence"/>
</dbReference>
<dbReference type="EMBL" id="JASCZI010091805">
    <property type="protein sequence ID" value="MED6151244.1"/>
    <property type="molecule type" value="Genomic_DNA"/>
</dbReference>
<proteinExistence type="predicted"/>
<evidence type="ECO:0000313" key="1">
    <source>
        <dbReference type="EMBL" id="MED6151244.1"/>
    </source>
</evidence>
<comment type="caution">
    <text evidence="1">The sequence shown here is derived from an EMBL/GenBank/DDBJ whole genome shotgun (WGS) entry which is preliminary data.</text>
</comment>